<dbReference type="Pfam" id="PF00330">
    <property type="entry name" value="Aconitase"/>
    <property type="match status" value="1"/>
</dbReference>
<keyword evidence="1" id="KW-0479">Metal-binding</keyword>
<evidence type="ECO:0000313" key="6">
    <source>
        <dbReference type="EMBL" id="CAF4327030.1"/>
    </source>
</evidence>
<evidence type="ECO:0000313" key="7">
    <source>
        <dbReference type="EMBL" id="CAF4451338.1"/>
    </source>
</evidence>
<evidence type="ECO:0000256" key="2">
    <source>
        <dbReference type="ARBA" id="ARBA00023004"/>
    </source>
</evidence>
<dbReference type="EMBL" id="CAJOBH010040669">
    <property type="protein sequence ID" value="CAF4327030.1"/>
    <property type="molecule type" value="Genomic_DNA"/>
</dbReference>
<keyword evidence="2" id="KW-0408">Iron</keyword>
<dbReference type="EMBL" id="CAJOBJ010069490">
    <property type="protein sequence ID" value="CAF4454008.1"/>
    <property type="molecule type" value="Genomic_DNA"/>
</dbReference>
<accession>A0A8S2WPH0</accession>
<dbReference type="PANTHER" id="PTHR11670">
    <property type="entry name" value="ACONITASE/IRON-RESPONSIVE ELEMENT FAMILY MEMBER"/>
    <property type="match status" value="1"/>
</dbReference>
<dbReference type="InterPro" id="IPR001030">
    <property type="entry name" value="Acoase/IPM_deHydtase_lsu_aba"/>
</dbReference>
<evidence type="ECO:0000313" key="5">
    <source>
        <dbReference type="EMBL" id="CAF4322784.1"/>
    </source>
</evidence>
<evidence type="ECO:0000259" key="4">
    <source>
        <dbReference type="Pfam" id="PF00330"/>
    </source>
</evidence>
<proteinExistence type="predicted"/>
<dbReference type="Gene3D" id="3.30.499.10">
    <property type="entry name" value="Aconitase, domain 3"/>
    <property type="match status" value="1"/>
</dbReference>
<evidence type="ECO:0000256" key="1">
    <source>
        <dbReference type="ARBA" id="ARBA00022723"/>
    </source>
</evidence>
<dbReference type="SUPFAM" id="SSF53732">
    <property type="entry name" value="Aconitase iron-sulfur domain"/>
    <property type="match status" value="1"/>
</dbReference>
<dbReference type="InterPro" id="IPR015931">
    <property type="entry name" value="Acnase/IPM_dHydase_lsu_aba_1/3"/>
</dbReference>
<dbReference type="InterPro" id="IPR006249">
    <property type="entry name" value="Aconitase/IRP2"/>
</dbReference>
<dbReference type="AlphaFoldDB" id="A0A8S2WPH0"/>
<reference evidence="8" key="1">
    <citation type="submission" date="2021-02" db="EMBL/GenBank/DDBJ databases">
        <authorList>
            <person name="Nowell W R."/>
        </authorList>
    </citation>
    <scope>NUCLEOTIDE SEQUENCE</scope>
</reference>
<name>A0A8S2WPH0_9BILA</name>
<organism evidence="8 9">
    <name type="scientific">Rotaria magnacalcarata</name>
    <dbReference type="NCBI Taxonomy" id="392030"/>
    <lineage>
        <taxon>Eukaryota</taxon>
        <taxon>Metazoa</taxon>
        <taxon>Spiralia</taxon>
        <taxon>Gnathifera</taxon>
        <taxon>Rotifera</taxon>
        <taxon>Eurotatoria</taxon>
        <taxon>Bdelloidea</taxon>
        <taxon>Philodinida</taxon>
        <taxon>Philodinidae</taxon>
        <taxon>Rotaria</taxon>
    </lineage>
</organism>
<feature type="domain" description="Aconitase/3-isopropylmalate dehydratase large subunit alpha/beta/alpha" evidence="4">
    <location>
        <begin position="5"/>
        <end position="55"/>
    </location>
</feature>
<evidence type="ECO:0000256" key="3">
    <source>
        <dbReference type="ARBA" id="ARBA00023014"/>
    </source>
</evidence>
<dbReference type="EMBL" id="CAJOBH010039849">
    <property type="protein sequence ID" value="CAF4322784.1"/>
    <property type="molecule type" value="Genomic_DNA"/>
</dbReference>
<feature type="non-terminal residue" evidence="8">
    <location>
        <position position="1"/>
    </location>
</feature>
<dbReference type="EMBL" id="CAJOBJ010068858">
    <property type="protein sequence ID" value="CAF4451338.1"/>
    <property type="molecule type" value="Genomic_DNA"/>
</dbReference>
<gene>
    <name evidence="5" type="ORF">BYL167_LOCUS28342</name>
    <name evidence="6" type="ORF">BYL167_LOCUS28522</name>
    <name evidence="7" type="ORF">GIL414_LOCUS32436</name>
    <name evidence="8" type="ORF">GIL414_LOCUS32556</name>
</gene>
<protein>
    <recommendedName>
        <fullName evidence="4">Aconitase/3-isopropylmalate dehydratase large subunit alpha/beta/alpha domain-containing protein</fullName>
    </recommendedName>
</protein>
<dbReference type="GO" id="GO:0046872">
    <property type="term" value="F:metal ion binding"/>
    <property type="evidence" value="ECO:0007669"/>
    <property type="project" value="UniProtKB-KW"/>
</dbReference>
<dbReference type="Proteomes" id="UP000681720">
    <property type="component" value="Unassembled WGS sequence"/>
</dbReference>
<comment type="caution">
    <text evidence="8">The sequence shown here is derived from an EMBL/GenBank/DDBJ whole genome shotgun (WGS) entry which is preliminary data.</text>
</comment>
<sequence>MPSSELPFLPGQVIMHDFSGLPAIIDLAAMRDAAASLGANPNLIQPRIPTTLLLD</sequence>
<dbReference type="Proteomes" id="UP000681967">
    <property type="component" value="Unassembled WGS sequence"/>
</dbReference>
<evidence type="ECO:0000313" key="8">
    <source>
        <dbReference type="EMBL" id="CAF4454008.1"/>
    </source>
</evidence>
<evidence type="ECO:0000313" key="9">
    <source>
        <dbReference type="Proteomes" id="UP000681720"/>
    </source>
</evidence>
<keyword evidence="3" id="KW-0411">Iron-sulfur</keyword>
<dbReference type="GO" id="GO:0051536">
    <property type="term" value="F:iron-sulfur cluster binding"/>
    <property type="evidence" value="ECO:0007669"/>
    <property type="project" value="UniProtKB-KW"/>
</dbReference>
<dbReference type="InterPro" id="IPR036008">
    <property type="entry name" value="Aconitase_4Fe-4S_dom"/>
</dbReference>